<dbReference type="PANTHER" id="PTHR12317:SF0">
    <property type="entry name" value="ACYLTRANSFERASE"/>
    <property type="match status" value="1"/>
</dbReference>
<dbReference type="InterPro" id="IPR007130">
    <property type="entry name" value="DAGAT"/>
</dbReference>
<comment type="pathway">
    <text evidence="2">Glycerolipid metabolism; triacylglycerol biosynthesis.</text>
</comment>
<evidence type="ECO:0000256" key="8">
    <source>
        <dbReference type="ARBA" id="ARBA00022798"/>
    </source>
</evidence>
<dbReference type="GO" id="GO:0005789">
    <property type="term" value="C:endoplasmic reticulum membrane"/>
    <property type="evidence" value="ECO:0007669"/>
    <property type="project" value="UniProtKB-SubCell"/>
</dbReference>
<organism evidence="16 17">
    <name type="scientific">Symbiodinium natans</name>
    <dbReference type="NCBI Taxonomy" id="878477"/>
    <lineage>
        <taxon>Eukaryota</taxon>
        <taxon>Sar</taxon>
        <taxon>Alveolata</taxon>
        <taxon>Dinophyceae</taxon>
        <taxon>Suessiales</taxon>
        <taxon>Symbiodiniaceae</taxon>
        <taxon>Symbiodinium</taxon>
    </lineage>
</organism>
<evidence type="ECO:0000256" key="15">
    <source>
        <dbReference type="SAM" id="MobiDB-lite"/>
    </source>
</evidence>
<keyword evidence="13" id="KW-0012">Acyltransferase</keyword>
<keyword evidence="7 14" id="KW-0812">Transmembrane</keyword>
<reference evidence="16" key="1">
    <citation type="submission" date="2021-02" db="EMBL/GenBank/DDBJ databases">
        <authorList>
            <person name="Dougan E. K."/>
            <person name="Rhodes N."/>
            <person name="Thang M."/>
            <person name="Chan C."/>
        </authorList>
    </citation>
    <scope>NUCLEOTIDE SEQUENCE</scope>
</reference>
<feature type="region of interest" description="Disordered" evidence="15">
    <location>
        <begin position="1"/>
        <end position="26"/>
    </location>
</feature>
<comment type="subcellular location">
    <subcellularLocation>
        <location evidence="1 14">Endoplasmic reticulum membrane</location>
        <topology evidence="1 14">Multi-pass membrane protein</topology>
    </subcellularLocation>
</comment>
<keyword evidence="6 14" id="KW-0808">Transferase</keyword>
<dbReference type="Pfam" id="PF03982">
    <property type="entry name" value="DAGAT"/>
    <property type="match status" value="1"/>
</dbReference>
<dbReference type="GO" id="GO:0019432">
    <property type="term" value="P:triglyceride biosynthetic process"/>
    <property type="evidence" value="ECO:0007669"/>
    <property type="project" value="TreeGrafter"/>
</dbReference>
<dbReference type="CDD" id="cd07987">
    <property type="entry name" value="LPLAT_MGAT-like"/>
    <property type="match status" value="1"/>
</dbReference>
<keyword evidence="17" id="KW-1185">Reference proteome</keyword>
<keyword evidence="11" id="KW-0443">Lipid metabolism</keyword>
<sequence>MAESTSKEQPDKPCASGDEVETRTAEKLADDPQLTLPKLVFNSIAAVLMYMWCDLLGRPVYPLAAYVALLISPLRLGWSPAERYEVRSMISIYFFVLSSGLLPLWCLKRGGQVGRTLFGLYVAWYMLADTAPLRGGRFLPSLRQRNFWRHFAAYFPMSLTRTAKLDPKRNYIFGYHPHGVISMGALCNFTTEATGFSALFPGLSLRLLTLGLNFRIPVFREYLLGIGVNDVSRKSIEGNLARGPGASVMIVIGGARESLETAPGTNKLILGNRKGFVKLALQRGASLVPVYSFGETDLFGVYASNRFRRLQLWLQKQLGFGIPFFFGRALTGGVLHRVFGMNRGVMPLRMPVQSVVGRPIHVDAPVPKPTQEQIDELHARYVEELRKIYDDWKAPFLEERTRAMDRQGDRAKEVLRRGSFHLEKIESMVIN</sequence>
<evidence type="ECO:0000256" key="12">
    <source>
        <dbReference type="ARBA" id="ARBA00023136"/>
    </source>
</evidence>
<evidence type="ECO:0000256" key="6">
    <source>
        <dbReference type="ARBA" id="ARBA00022679"/>
    </source>
</evidence>
<evidence type="ECO:0000313" key="16">
    <source>
        <dbReference type="EMBL" id="CAE7583083.1"/>
    </source>
</evidence>
<dbReference type="Proteomes" id="UP000604046">
    <property type="component" value="Unassembled WGS sequence"/>
</dbReference>
<dbReference type="EC" id="2.3.1.-" evidence="14"/>
<evidence type="ECO:0000256" key="13">
    <source>
        <dbReference type="ARBA" id="ARBA00023315"/>
    </source>
</evidence>
<evidence type="ECO:0000256" key="9">
    <source>
        <dbReference type="ARBA" id="ARBA00022824"/>
    </source>
</evidence>
<gene>
    <name evidence="16" type="primary">DGAT2B</name>
    <name evidence="16" type="ORF">SNAT2548_LOCUS33262</name>
</gene>
<dbReference type="GO" id="GO:0004144">
    <property type="term" value="F:diacylglycerol O-acyltransferase activity"/>
    <property type="evidence" value="ECO:0007669"/>
    <property type="project" value="TreeGrafter"/>
</dbReference>
<evidence type="ECO:0000256" key="10">
    <source>
        <dbReference type="ARBA" id="ARBA00022989"/>
    </source>
</evidence>
<feature type="transmembrane region" description="Helical" evidence="14">
    <location>
        <begin position="60"/>
        <end position="78"/>
    </location>
</feature>
<keyword evidence="5" id="KW-0444">Lipid biosynthesis</keyword>
<comment type="pathway">
    <text evidence="3">Lipid metabolism.</text>
</comment>
<dbReference type="EMBL" id="CAJNDS010002747">
    <property type="protein sequence ID" value="CAE7583083.1"/>
    <property type="molecule type" value="Genomic_DNA"/>
</dbReference>
<evidence type="ECO:0000256" key="14">
    <source>
        <dbReference type="RuleBase" id="RU367023"/>
    </source>
</evidence>
<evidence type="ECO:0000256" key="7">
    <source>
        <dbReference type="ARBA" id="ARBA00022692"/>
    </source>
</evidence>
<feature type="transmembrane region" description="Helical" evidence="14">
    <location>
        <begin position="90"/>
        <end position="107"/>
    </location>
</feature>
<comment type="caution">
    <text evidence="16">The sequence shown here is derived from an EMBL/GenBank/DDBJ whole genome shotgun (WGS) entry which is preliminary data.</text>
</comment>
<comment type="similarity">
    <text evidence="4 14">Belongs to the diacylglycerol acyltransferase family.</text>
</comment>
<evidence type="ECO:0000256" key="4">
    <source>
        <dbReference type="ARBA" id="ARBA00005420"/>
    </source>
</evidence>
<keyword evidence="12 14" id="KW-0472">Membrane</keyword>
<dbReference type="OrthoDB" id="10263961at2759"/>
<evidence type="ECO:0000313" key="17">
    <source>
        <dbReference type="Proteomes" id="UP000604046"/>
    </source>
</evidence>
<protein>
    <recommendedName>
        <fullName evidence="14">Acyltransferase</fullName>
        <ecNumber evidence="14">2.3.1.-</ecNumber>
    </recommendedName>
</protein>
<evidence type="ECO:0000256" key="1">
    <source>
        <dbReference type="ARBA" id="ARBA00004477"/>
    </source>
</evidence>
<proteinExistence type="inferred from homology"/>
<evidence type="ECO:0000256" key="11">
    <source>
        <dbReference type="ARBA" id="ARBA00023098"/>
    </source>
</evidence>
<evidence type="ECO:0000256" key="2">
    <source>
        <dbReference type="ARBA" id="ARBA00004771"/>
    </source>
</evidence>
<name>A0A812UWU2_9DINO</name>
<dbReference type="GO" id="GO:0006071">
    <property type="term" value="P:glycerol metabolic process"/>
    <property type="evidence" value="ECO:0007669"/>
    <property type="project" value="UniProtKB-KW"/>
</dbReference>
<keyword evidence="9 14" id="KW-0256">Endoplasmic reticulum</keyword>
<dbReference type="PANTHER" id="PTHR12317">
    <property type="entry name" value="DIACYLGLYCEROL O-ACYLTRANSFERASE"/>
    <property type="match status" value="1"/>
</dbReference>
<feature type="compositionally biased region" description="Basic and acidic residues" evidence="15">
    <location>
        <begin position="1"/>
        <end position="11"/>
    </location>
</feature>
<keyword evidence="10 14" id="KW-1133">Transmembrane helix</keyword>
<accession>A0A812UWU2</accession>
<keyword evidence="8" id="KW-0319">Glycerol metabolism</keyword>
<evidence type="ECO:0000256" key="5">
    <source>
        <dbReference type="ARBA" id="ARBA00022516"/>
    </source>
</evidence>
<evidence type="ECO:0000256" key="3">
    <source>
        <dbReference type="ARBA" id="ARBA00005189"/>
    </source>
</evidence>
<dbReference type="AlphaFoldDB" id="A0A812UWU2"/>